<dbReference type="CDD" id="cd16345">
    <property type="entry name" value="LMWP_ArsC"/>
    <property type="match status" value="1"/>
</dbReference>
<dbReference type="Proteomes" id="UP000075502">
    <property type="component" value="Unassembled WGS sequence"/>
</dbReference>
<accession>A0A150U0N3</accession>
<evidence type="ECO:0000313" key="3">
    <source>
        <dbReference type="EMBL" id="KYG10434.1"/>
    </source>
</evidence>
<dbReference type="PANTHER" id="PTHR43428:SF1">
    <property type="entry name" value="ARSENATE REDUCTASE"/>
    <property type="match status" value="1"/>
</dbReference>
<feature type="domain" description="Phosphotyrosine protein phosphatase I" evidence="2">
    <location>
        <begin position="2"/>
        <end position="128"/>
    </location>
</feature>
<dbReference type="PANTHER" id="PTHR43428">
    <property type="entry name" value="ARSENATE REDUCTASE"/>
    <property type="match status" value="1"/>
</dbReference>
<dbReference type="InterPro" id="IPR036196">
    <property type="entry name" value="Ptyr_pPase_sf"/>
</dbReference>
<evidence type="ECO:0000256" key="1">
    <source>
        <dbReference type="ARBA" id="ARBA00022849"/>
    </source>
</evidence>
<protein>
    <submittedName>
        <fullName evidence="3">Arsenate reductase</fullName>
    </submittedName>
</protein>
<evidence type="ECO:0000313" key="4">
    <source>
        <dbReference type="Proteomes" id="UP000075502"/>
    </source>
</evidence>
<comment type="caution">
    <text evidence="3">The sequence shown here is derived from an EMBL/GenBank/DDBJ whole genome shotgun (WGS) entry which is preliminary data.</text>
</comment>
<dbReference type="AlphaFoldDB" id="A0A150U0N3"/>
<dbReference type="EMBL" id="JEME01000333">
    <property type="protein sequence ID" value="KYG10434.1"/>
    <property type="molecule type" value="Genomic_DNA"/>
</dbReference>
<evidence type="ECO:0000259" key="2">
    <source>
        <dbReference type="SMART" id="SM00226"/>
    </source>
</evidence>
<sequence>MNIVLFACVHNAGRSQMAAAWFNALSDPEKARAVSAGTEPGPRVHPEVLAAMVEEGIDLSAVEPQRLTDALARQATLLVTMGCGEACPVVPGLRREDWPLEDPKGKPVERVREIRDEVRARVAELVSREGWAAARAAAGGGG</sequence>
<dbReference type="SMART" id="SM00226">
    <property type="entry name" value="LMWPc"/>
    <property type="match status" value="1"/>
</dbReference>
<dbReference type="SUPFAM" id="SSF52788">
    <property type="entry name" value="Phosphotyrosine protein phosphatases I"/>
    <property type="match status" value="1"/>
</dbReference>
<dbReference type="InterPro" id="IPR023485">
    <property type="entry name" value="Ptyr_pPase"/>
</dbReference>
<organism evidence="3 4">
    <name type="scientific">Sorangium cellulosum</name>
    <name type="common">Polyangium cellulosum</name>
    <dbReference type="NCBI Taxonomy" id="56"/>
    <lineage>
        <taxon>Bacteria</taxon>
        <taxon>Pseudomonadati</taxon>
        <taxon>Myxococcota</taxon>
        <taxon>Polyangia</taxon>
        <taxon>Polyangiales</taxon>
        <taxon>Polyangiaceae</taxon>
        <taxon>Sorangium</taxon>
    </lineage>
</organism>
<dbReference type="Pfam" id="PF01451">
    <property type="entry name" value="LMWPc"/>
    <property type="match status" value="1"/>
</dbReference>
<gene>
    <name evidence="3" type="ORF">BE21_12000</name>
</gene>
<dbReference type="Gene3D" id="3.40.50.2300">
    <property type="match status" value="1"/>
</dbReference>
<name>A0A150U0N3_SORCE</name>
<proteinExistence type="predicted"/>
<dbReference type="GO" id="GO:0046685">
    <property type="term" value="P:response to arsenic-containing substance"/>
    <property type="evidence" value="ECO:0007669"/>
    <property type="project" value="UniProtKB-KW"/>
</dbReference>
<keyword evidence="1" id="KW-0059">Arsenical resistance</keyword>
<reference evidence="3 4" key="1">
    <citation type="submission" date="2014-02" db="EMBL/GenBank/DDBJ databases">
        <title>The small core and large imbalanced accessory genome model reveals a collaborative survival strategy of Sorangium cellulosum strains in nature.</title>
        <authorList>
            <person name="Han K."/>
            <person name="Peng R."/>
            <person name="Blom J."/>
            <person name="Li Y.-Z."/>
        </authorList>
    </citation>
    <scope>NUCLEOTIDE SEQUENCE [LARGE SCALE GENOMIC DNA]</scope>
    <source>
        <strain evidence="3 4">So0007-03</strain>
    </source>
</reference>